<protein>
    <submittedName>
        <fullName evidence="3">Uncharacterized protein</fullName>
    </submittedName>
</protein>
<feature type="signal peptide" evidence="2">
    <location>
        <begin position="1"/>
        <end position="22"/>
    </location>
</feature>
<sequence length="76" mass="7884">MASDHIIRVLVTSAALCSSAATSTDCLQPHCVSQHTLPPSITQLHAQSASPASSRTTIPSSQHFALQNSTSLSSPI</sequence>
<dbReference type="EMBL" id="ML977144">
    <property type="protein sequence ID" value="KAF1989538.1"/>
    <property type="molecule type" value="Genomic_DNA"/>
</dbReference>
<accession>A0A6G1H9A6</accession>
<proteinExistence type="predicted"/>
<evidence type="ECO:0000313" key="4">
    <source>
        <dbReference type="Proteomes" id="UP000800041"/>
    </source>
</evidence>
<evidence type="ECO:0000256" key="2">
    <source>
        <dbReference type="SAM" id="SignalP"/>
    </source>
</evidence>
<gene>
    <name evidence="3" type="ORF">K402DRAFT_256452</name>
</gene>
<dbReference type="AlphaFoldDB" id="A0A6G1H9A6"/>
<evidence type="ECO:0000313" key="3">
    <source>
        <dbReference type="EMBL" id="KAF1989538.1"/>
    </source>
</evidence>
<feature type="chain" id="PRO_5026213597" evidence="2">
    <location>
        <begin position="23"/>
        <end position="76"/>
    </location>
</feature>
<organism evidence="3 4">
    <name type="scientific">Aulographum hederae CBS 113979</name>
    <dbReference type="NCBI Taxonomy" id="1176131"/>
    <lineage>
        <taxon>Eukaryota</taxon>
        <taxon>Fungi</taxon>
        <taxon>Dikarya</taxon>
        <taxon>Ascomycota</taxon>
        <taxon>Pezizomycotina</taxon>
        <taxon>Dothideomycetes</taxon>
        <taxon>Pleosporomycetidae</taxon>
        <taxon>Aulographales</taxon>
        <taxon>Aulographaceae</taxon>
    </lineage>
</organism>
<reference evidence="3" key="1">
    <citation type="journal article" date="2020" name="Stud. Mycol.">
        <title>101 Dothideomycetes genomes: a test case for predicting lifestyles and emergence of pathogens.</title>
        <authorList>
            <person name="Haridas S."/>
            <person name="Albert R."/>
            <person name="Binder M."/>
            <person name="Bloem J."/>
            <person name="Labutti K."/>
            <person name="Salamov A."/>
            <person name="Andreopoulos B."/>
            <person name="Baker S."/>
            <person name="Barry K."/>
            <person name="Bills G."/>
            <person name="Bluhm B."/>
            <person name="Cannon C."/>
            <person name="Castanera R."/>
            <person name="Culley D."/>
            <person name="Daum C."/>
            <person name="Ezra D."/>
            <person name="Gonzalez J."/>
            <person name="Henrissat B."/>
            <person name="Kuo A."/>
            <person name="Liang C."/>
            <person name="Lipzen A."/>
            <person name="Lutzoni F."/>
            <person name="Magnuson J."/>
            <person name="Mondo S."/>
            <person name="Nolan M."/>
            <person name="Ohm R."/>
            <person name="Pangilinan J."/>
            <person name="Park H.-J."/>
            <person name="Ramirez L."/>
            <person name="Alfaro M."/>
            <person name="Sun H."/>
            <person name="Tritt A."/>
            <person name="Yoshinaga Y."/>
            <person name="Zwiers L.-H."/>
            <person name="Turgeon B."/>
            <person name="Goodwin S."/>
            <person name="Spatafora J."/>
            <person name="Crous P."/>
            <person name="Grigoriev I."/>
        </authorList>
    </citation>
    <scope>NUCLEOTIDE SEQUENCE</scope>
    <source>
        <strain evidence="3">CBS 113979</strain>
    </source>
</reference>
<keyword evidence="2" id="KW-0732">Signal</keyword>
<keyword evidence="4" id="KW-1185">Reference proteome</keyword>
<evidence type="ECO:0000256" key="1">
    <source>
        <dbReference type="SAM" id="MobiDB-lite"/>
    </source>
</evidence>
<dbReference type="Proteomes" id="UP000800041">
    <property type="component" value="Unassembled WGS sequence"/>
</dbReference>
<feature type="region of interest" description="Disordered" evidence="1">
    <location>
        <begin position="43"/>
        <end position="76"/>
    </location>
</feature>
<name>A0A6G1H9A6_9PEZI</name>